<dbReference type="PANTHER" id="PTHR12749:SF0">
    <property type="entry name" value="DNA EXCISION REPAIR PROTEIN ERCC-1"/>
    <property type="match status" value="1"/>
</dbReference>
<comment type="subcellular location">
    <subcellularLocation>
        <location evidence="1">Nucleus</location>
    </subcellularLocation>
</comment>
<protein>
    <recommendedName>
        <fullName evidence="8">ERCC1-like central domain-containing protein</fullName>
    </recommendedName>
</protein>
<dbReference type="Gene3D" id="1.10.150.20">
    <property type="entry name" value="5' to 3' exonuclease, C-terminal subdomain"/>
    <property type="match status" value="1"/>
</dbReference>
<dbReference type="eggNOG" id="KOG2841">
    <property type="taxonomic scope" value="Eukaryota"/>
</dbReference>
<evidence type="ECO:0000256" key="1">
    <source>
        <dbReference type="ARBA" id="ARBA00004123"/>
    </source>
</evidence>
<dbReference type="InParanoid" id="C3Y937"/>
<dbReference type="InterPro" id="IPR047260">
    <property type="entry name" value="ERCC1-like_central_dom"/>
</dbReference>
<evidence type="ECO:0000256" key="3">
    <source>
        <dbReference type="ARBA" id="ARBA00022763"/>
    </source>
</evidence>
<feature type="domain" description="ERCC1-like central" evidence="8">
    <location>
        <begin position="251"/>
        <end position="335"/>
    </location>
</feature>
<comment type="similarity">
    <text evidence="2">Belongs to the ERCC1/RAD10/SWI10 family.</text>
</comment>
<evidence type="ECO:0000256" key="5">
    <source>
        <dbReference type="ARBA" id="ARBA00023204"/>
    </source>
</evidence>
<dbReference type="NCBIfam" id="TIGR00597">
    <property type="entry name" value="rad10"/>
    <property type="match status" value="1"/>
</dbReference>
<name>C3Y937_BRAFL</name>
<dbReference type="PANTHER" id="PTHR12749">
    <property type="entry name" value="EXCISION REPAIR CROSS-COMPLEMENTING 1 ERCC1"/>
    <property type="match status" value="1"/>
</dbReference>
<dbReference type="GO" id="GO:0003684">
    <property type="term" value="F:damaged DNA binding"/>
    <property type="evidence" value="ECO:0007669"/>
    <property type="project" value="InterPro"/>
</dbReference>
<sequence length="427" mass="48195">MADSRPKEHSLRSKHLDNSQCLRHSERLSARERSVATSKVPSGEIRTLRSRDIRPEKKEECGMVVGRVGGQRTKKPTQPPLPTSPVRVSARLKENTAATIPPLSAKHGRRFSETDASPYGTRNKRSRSLGSNHHHGSAPSPGEQAFNRIATRLREKLSTTSRATADTDHLHHHHPGTNLRAVVSLQKLECPTKGRVTTTTVDQRKSTTTTTTSKQHNGISVQEVIIKDDFFYCFVFQRTCCAENNEVEQYCYQSKTVTYVPFHSLRYHHLHPNYIQDRLQQLGRSYMLRILLVQVDVADPHHSLKELAKMCILADCTLILAWSAEEAGKYLETYKAYESKPADLIKEKTDKDYLSKATDFLTTIRSVNKTDVSTLVTTFRSIEGIIKASKEDLALCPGFGPQKAKRVYDALHQPFLRSKKPKPAEQT</sequence>
<evidence type="ECO:0000256" key="7">
    <source>
        <dbReference type="SAM" id="MobiDB-lite"/>
    </source>
</evidence>
<evidence type="ECO:0000256" key="4">
    <source>
        <dbReference type="ARBA" id="ARBA00023125"/>
    </source>
</evidence>
<dbReference type="InterPro" id="IPR011335">
    <property type="entry name" value="Restrct_endonuc-II-like"/>
</dbReference>
<dbReference type="STRING" id="7739.C3Y937"/>
<dbReference type="Pfam" id="PF03834">
    <property type="entry name" value="Rad10"/>
    <property type="match status" value="1"/>
</dbReference>
<dbReference type="FunFam" id="3.40.50.10130:FF:000039">
    <property type="entry name" value="DNA excision repair protein ERCC-1-like Protein"/>
    <property type="match status" value="1"/>
</dbReference>
<evidence type="ECO:0000256" key="2">
    <source>
        <dbReference type="ARBA" id="ARBA00008283"/>
    </source>
</evidence>
<feature type="region of interest" description="Disordered" evidence="7">
    <location>
        <begin position="1"/>
        <end position="144"/>
    </location>
</feature>
<evidence type="ECO:0000256" key="6">
    <source>
        <dbReference type="ARBA" id="ARBA00023242"/>
    </source>
</evidence>
<keyword evidence="3" id="KW-0227">DNA damage</keyword>
<dbReference type="SUPFAM" id="SSF52980">
    <property type="entry name" value="Restriction endonuclease-like"/>
    <property type="match status" value="1"/>
</dbReference>
<proteinExistence type="inferred from homology"/>
<feature type="compositionally biased region" description="Basic residues" evidence="7">
    <location>
        <begin position="122"/>
        <end position="136"/>
    </location>
</feature>
<feature type="compositionally biased region" description="Basic and acidic residues" evidence="7">
    <location>
        <begin position="46"/>
        <end position="61"/>
    </location>
</feature>
<organism>
    <name type="scientific">Branchiostoma floridae</name>
    <name type="common">Florida lancelet</name>
    <name type="synonym">Amphioxus</name>
    <dbReference type="NCBI Taxonomy" id="7739"/>
    <lineage>
        <taxon>Eukaryota</taxon>
        <taxon>Metazoa</taxon>
        <taxon>Chordata</taxon>
        <taxon>Cephalochordata</taxon>
        <taxon>Leptocardii</taxon>
        <taxon>Amphioxiformes</taxon>
        <taxon>Branchiostomatidae</taxon>
        <taxon>Branchiostoma</taxon>
    </lineage>
</organism>
<dbReference type="GO" id="GO:0005634">
    <property type="term" value="C:nucleus"/>
    <property type="evidence" value="ECO:0007669"/>
    <property type="project" value="UniProtKB-SubCell"/>
</dbReference>
<dbReference type="EMBL" id="GG666492">
    <property type="protein sequence ID" value="EEN63093.1"/>
    <property type="molecule type" value="Genomic_DNA"/>
</dbReference>
<keyword evidence="6" id="KW-0539">Nucleus</keyword>
<accession>C3Y937</accession>
<dbReference type="Gene3D" id="3.40.50.10130">
    <property type="match status" value="1"/>
</dbReference>
<dbReference type="GO" id="GO:0006302">
    <property type="term" value="P:double-strand break repair"/>
    <property type="evidence" value="ECO:0007669"/>
    <property type="project" value="UniProtKB-ARBA"/>
</dbReference>
<keyword evidence="4" id="KW-0238">DNA-binding</keyword>
<dbReference type="SUPFAM" id="SSF47781">
    <property type="entry name" value="RuvA domain 2-like"/>
    <property type="match status" value="1"/>
</dbReference>
<dbReference type="InterPro" id="IPR004579">
    <property type="entry name" value="ERCC1/RAD10/SWI10"/>
</dbReference>
<keyword evidence="5" id="KW-0234">DNA repair</keyword>
<evidence type="ECO:0000313" key="9">
    <source>
        <dbReference type="EMBL" id="EEN63093.1"/>
    </source>
</evidence>
<dbReference type="Pfam" id="PF14520">
    <property type="entry name" value="HHH_5"/>
    <property type="match status" value="1"/>
</dbReference>
<dbReference type="CDD" id="cd22325">
    <property type="entry name" value="ERCC1_C-like"/>
    <property type="match status" value="1"/>
</dbReference>
<dbReference type="GO" id="GO:0006310">
    <property type="term" value="P:DNA recombination"/>
    <property type="evidence" value="ECO:0007669"/>
    <property type="project" value="UniProtKB-ARBA"/>
</dbReference>
<feature type="compositionally biased region" description="Basic and acidic residues" evidence="7">
    <location>
        <begin position="1"/>
        <end position="34"/>
    </location>
</feature>
<dbReference type="FunFam" id="1.10.150.20:FF:000017">
    <property type="entry name" value="DNA excision repair protein ERCC-1"/>
    <property type="match status" value="1"/>
</dbReference>
<gene>
    <name evidence="9" type="ORF">BRAFLDRAFT_118676</name>
</gene>
<reference evidence="9" key="1">
    <citation type="journal article" date="2008" name="Nature">
        <title>The amphioxus genome and the evolution of the chordate karyotype.</title>
        <authorList>
            <consortium name="US DOE Joint Genome Institute (JGI-PGF)"/>
            <person name="Putnam N.H."/>
            <person name="Butts T."/>
            <person name="Ferrier D.E.K."/>
            <person name="Furlong R.F."/>
            <person name="Hellsten U."/>
            <person name="Kawashima T."/>
            <person name="Robinson-Rechavi M."/>
            <person name="Shoguchi E."/>
            <person name="Terry A."/>
            <person name="Yu J.-K."/>
            <person name="Benito-Gutierrez E.L."/>
            <person name="Dubchak I."/>
            <person name="Garcia-Fernandez J."/>
            <person name="Gibson-Brown J.J."/>
            <person name="Grigoriev I.V."/>
            <person name="Horton A.C."/>
            <person name="de Jong P.J."/>
            <person name="Jurka J."/>
            <person name="Kapitonov V.V."/>
            <person name="Kohara Y."/>
            <person name="Kuroki Y."/>
            <person name="Lindquist E."/>
            <person name="Lucas S."/>
            <person name="Osoegawa K."/>
            <person name="Pennacchio L.A."/>
            <person name="Salamov A.A."/>
            <person name="Satou Y."/>
            <person name="Sauka-Spengler T."/>
            <person name="Schmutz J."/>
            <person name="Shin-I T."/>
            <person name="Toyoda A."/>
            <person name="Bronner-Fraser M."/>
            <person name="Fujiyama A."/>
            <person name="Holland L.Z."/>
            <person name="Holland P.W.H."/>
            <person name="Satoh N."/>
            <person name="Rokhsar D.S."/>
        </authorList>
    </citation>
    <scope>NUCLEOTIDE SEQUENCE [LARGE SCALE GENOMIC DNA]</scope>
    <source>
        <strain evidence="9">S238N-H82</strain>
        <tissue evidence="9">Testes</tissue>
    </source>
</reference>
<dbReference type="AlphaFoldDB" id="C3Y937"/>
<evidence type="ECO:0000259" key="8">
    <source>
        <dbReference type="Pfam" id="PF03834"/>
    </source>
</evidence>
<dbReference type="InterPro" id="IPR010994">
    <property type="entry name" value="RuvA_2-like"/>
</dbReference>